<keyword evidence="1" id="KW-1133">Transmembrane helix</keyword>
<evidence type="ECO:0000259" key="3">
    <source>
        <dbReference type="Pfam" id="PF20990"/>
    </source>
</evidence>
<name>A0A2J6WN45_9BACT</name>
<evidence type="ECO:0000313" key="5">
    <source>
        <dbReference type="Proteomes" id="UP000242881"/>
    </source>
</evidence>
<dbReference type="AlphaFoldDB" id="A0A2J6WN45"/>
<evidence type="ECO:0008006" key="6">
    <source>
        <dbReference type="Google" id="ProtNLM"/>
    </source>
</evidence>
<accession>A0A2J6WN45</accession>
<comment type="caution">
    <text evidence="4">The sequence shown here is derived from an EMBL/GenBank/DDBJ whole genome shotgun (WGS) entry which is preliminary data.</text>
</comment>
<evidence type="ECO:0000256" key="1">
    <source>
        <dbReference type="SAM" id="Phobius"/>
    </source>
</evidence>
<organism evidence="4 5">
    <name type="scientific">Calditerrivibrio nitroreducens</name>
    <dbReference type="NCBI Taxonomy" id="477976"/>
    <lineage>
        <taxon>Bacteria</taxon>
        <taxon>Pseudomonadati</taxon>
        <taxon>Deferribacterota</taxon>
        <taxon>Deferribacteres</taxon>
        <taxon>Deferribacterales</taxon>
        <taxon>Calditerrivibrionaceae</taxon>
    </lineage>
</organism>
<dbReference type="Proteomes" id="UP000242881">
    <property type="component" value="Unassembled WGS sequence"/>
</dbReference>
<gene>
    <name evidence="4" type="ORF">C0187_03115</name>
</gene>
<sequence length="580" mass="66675">MGLDMKLKLYILFFLLLPFFVYAEFFDIEDYNVSISLNRDASFEVVEEIVVNFFSPHHGIYRTIPLEYQQDHISTNFDRMNLGSNVYKIDIYDVYVDGHPFVKSNEGKYLKIRIGDKNKMVSGIQKYVIKYKVYGAINFFDDHSEFYWNVIGHEWNTNIKKSSFVIRLPEDTNLDGNMLIFYGPYGSKKQIENFNYTNKTIKVMNDVSLLPREGVTVAIRFDKSYFTQNRFLRLKLFLVNNWAIFIPVIVLIVSHLLWLKYGKDDDIIKMVEYFPPEGLTPAEAGVIIDDKIDNRDIISLIFYWATKGIIKIEEIKGEGLFAKDDYILIKQKSLPSDAKSYEKILFDELFKVQNNVVISSLKNNFYTTIKKVRDALNKEIVRSNIYYKESKIFQILFMGSAIISVFFAFMMMAIGGLNNAVYLGISTVILLIYSFIMPKKTKIGMDKYKKIVGFKEFIDKTEKSKLVYLLNEDPSYFDKTLPYAVAFNMLDKWVKKFDGILKSPPEWYISNGHGFYIHNFGRSLAHSVNAMASNFTSAPSSAGSGGSGFSGGGSGGGFGGEQTRHFFISHISRISTTYFV</sequence>
<reference evidence="4 5" key="1">
    <citation type="submission" date="2018-01" db="EMBL/GenBank/DDBJ databases">
        <title>Metagenomic assembled genomes from two thermal pools in the Uzon Caldera, Kamchatka, Russia.</title>
        <authorList>
            <person name="Wilkins L."/>
            <person name="Ettinger C."/>
        </authorList>
    </citation>
    <scope>NUCLEOTIDE SEQUENCE [LARGE SCALE GENOMIC DNA]</scope>
    <source>
        <strain evidence="4">ZAV-05</strain>
    </source>
</reference>
<dbReference type="InterPro" id="IPR048389">
    <property type="entry name" value="YciQ-like_C"/>
</dbReference>
<feature type="domain" description="Predicted membrane protein YciQ-like C-terminal" evidence="3">
    <location>
        <begin position="272"/>
        <end position="497"/>
    </location>
</feature>
<dbReference type="InterPro" id="IPR018702">
    <property type="entry name" value="DUF2207"/>
</dbReference>
<evidence type="ECO:0000259" key="2">
    <source>
        <dbReference type="Pfam" id="PF09972"/>
    </source>
</evidence>
<evidence type="ECO:0000313" key="4">
    <source>
        <dbReference type="EMBL" id="PMP71824.1"/>
    </source>
</evidence>
<keyword evidence="1" id="KW-0472">Membrane</keyword>
<keyword evidence="1" id="KW-0812">Transmembrane</keyword>
<dbReference type="EMBL" id="PNIN01000034">
    <property type="protein sequence ID" value="PMP71824.1"/>
    <property type="molecule type" value="Genomic_DNA"/>
</dbReference>
<feature type="transmembrane region" description="Helical" evidence="1">
    <location>
        <begin position="420"/>
        <end position="437"/>
    </location>
</feature>
<feature type="domain" description="DUF2207" evidence="2">
    <location>
        <begin position="27"/>
        <end position="221"/>
    </location>
</feature>
<dbReference type="Pfam" id="PF20990">
    <property type="entry name" value="DUF2207_C"/>
    <property type="match status" value="1"/>
</dbReference>
<proteinExistence type="predicted"/>
<protein>
    <recommendedName>
        <fullName evidence="6">DUF2207 domain-containing protein</fullName>
    </recommendedName>
</protein>
<feature type="transmembrane region" description="Helical" evidence="1">
    <location>
        <begin position="236"/>
        <end position="259"/>
    </location>
</feature>
<feature type="transmembrane region" description="Helical" evidence="1">
    <location>
        <begin position="392"/>
        <end position="414"/>
    </location>
</feature>
<dbReference type="Pfam" id="PF09972">
    <property type="entry name" value="DUF2207"/>
    <property type="match status" value="1"/>
</dbReference>